<feature type="compositionally biased region" description="Low complexity" evidence="1">
    <location>
        <begin position="12"/>
        <end position="30"/>
    </location>
</feature>
<evidence type="ECO:0000313" key="3">
    <source>
        <dbReference type="Proteomes" id="UP000188268"/>
    </source>
</evidence>
<accession>A0A1R3KHM1</accession>
<reference evidence="2 3" key="1">
    <citation type="submission" date="2013-09" db="EMBL/GenBank/DDBJ databases">
        <title>Corchorus capsularis genome sequencing.</title>
        <authorList>
            <person name="Alam M."/>
            <person name="Haque M.S."/>
            <person name="Islam M.S."/>
            <person name="Emdad E.M."/>
            <person name="Islam M.M."/>
            <person name="Ahmed B."/>
            <person name="Halim A."/>
            <person name="Hossen Q.M.M."/>
            <person name="Hossain M.Z."/>
            <person name="Ahmed R."/>
            <person name="Khan M.M."/>
            <person name="Islam R."/>
            <person name="Rashid M.M."/>
            <person name="Khan S.A."/>
            <person name="Rahman M.S."/>
            <person name="Alam M."/>
        </authorList>
    </citation>
    <scope>NUCLEOTIDE SEQUENCE [LARGE SCALE GENOMIC DNA]</scope>
    <source>
        <strain evidence="3">cv. CVL-1</strain>
        <tissue evidence="2">Whole seedling</tissue>
    </source>
</reference>
<sequence>LSSEEPKARPYTTLCTTGSSSTRSSSLKID</sequence>
<dbReference type="Proteomes" id="UP000188268">
    <property type="component" value="Unassembled WGS sequence"/>
</dbReference>
<comment type="caution">
    <text evidence="2">The sequence shown here is derived from an EMBL/GenBank/DDBJ whole genome shotgun (WGS) entry which is preliminary data.</text>
</comment>
<keyword evidence="3" id="KW-1185">Reference proteome</keyword>
<gene>
    <name evidence="2" type="ORF">CCACVL1_01495</name>
</gene>
<dbReference type="EMBL" id="AWWV01004858">
    <property type="protein sequence ID" value="OMP06586.1"/>
    <property type="molecule type" value="Genomic_DNA"/>
</dbReference>
<organism evidence="2 3">
    <name type="scientific">Corchorus capsularis</name>
    <name type="common">Jute</name>
    <dbReference type="NCBI Taxonomy" id="210143"/>
    <lineage>
        <taxon>Eukaryota</taxon>
        <taxon>Viridiplantae</taxon>
        <taxon>Streptophyta</taxon>
        <taxon>Embryophyta</taxon>
        <taxon>Tracheophyta</taxon>
        <taxon>Spermatophyta</taxon>
        <taxon>Magnoliopsida</taxon>
        <taxon>eudicotyledons</taxon>
        <taxon>Gunneridae</taxon>
        <taxon>Pentapetalae</taxon>
        <taxon>rosids</taxon>
        <taxon>malvids</taxon>
        <taxon>Malvales</taxon>
        <taxon>Malvaceae</taxon>
        <taxon>Grewioideae</taxon>
        <taxon>Apeibeae</taxon>
        <taxon>Corchorus</taxon>
    </lineage>
</organism>
<protein>
    <submittedName>
        <fullName evidence="2">Uncharacterized protein</fullName>
    </submittedName>
</protein>
<feature type="non-terminal residue" evidence="2">
    <location>
        <position position="1"/>
    </location>
</feature>
<evidence type="ECO:0000313" key="2">
    <source>
        <dbReference type="EMBL" id="OMP06586.1"/>
    </source>
</evidence>
<proteinExistence type="predicted"/>
<feature type="region of interest" description="Disordered" evidence="1">
    <location>
        <begin position="1"/>
        <end position="30"/>
    </location>
</feature>
<name>A0A1R3KHM1_COCAP</name>
<dbReference type="AlphaFoldDB" id="A0A1R3KHM1"/>
<dbReference type="Gramene" id="OMP06586">
    <property type="protein sequence ID" value="OMP06586"/>
    <property type="gene ID" value="CCACVL1_01495"/>
</dbReference>
<evidence type="ECO:0000256" key="1">
    <source>
        <dbReference type="SAM" id="MobiDB-lite"/>
    </source>
</evidence>